<evidence type="ECO:0000259" key="1">
    <source>
        <dbReference type="Pfam" id="PF13843"/>
    </source>
</evidence>
<feature type="domain" description="PiggyBac transposable element-derived protein" evidence="1">
    <location>
        <begin position="1"/>
        <end position="120"/>
    </location>
</feature>
<accession>A0AAV4BWB1</accession>
<dbReference type="Pfam" id="PF13843">
    <property type="entry name" value="DDE_Tnp_1_7"/>
    <property type="match status" value="1"/>
</dbReference>
<organism evidence="2 3">
    <name type="scientific">Plakobranchus ocellatus</name>
    <dbReference type="NCBI Taxonomy" id="259542"/>
    <lineage>
        <taxon>Eukaryota</taxon>
        <taxon>Metazoa</taxon>
        <taxon>Spiralia</taxon>
        <taxon>Lophotrochozoa</taxon>
        <taxon>Mollusca</taxon>
        <taxon>Gastropoda</taxon>
        <taxon>Heterobranchia</taxon>
        <taxon>Euthyneura</taxon>
        <taxon>Panpulmonata</taxon>
        <taxon>Sacoglossa</taxon>
        <taxon>Placobranchoidea</taxon>
        <taxon>Plakobranchidae</taxon>
        <taxon>Plakobranchus</taxon>
    </lineage>
</organism>
<name>A0AAV4BWB1_9GAST</name>
<dbReference type="Proteomes" id="UP000735302">
    <property type="component" value="Unassembled WGS sequence"/>
</dbReference>
<protein>
    <submittedName>
        <fullName evidence="2">PiggyBac transposable element-derived protein 3</fullName>
    </submittedName>
</protein>
<sequence length="151" mass="17628">MYWSPETEQDLVCDSMTCNRFEKILSIEHLNDNDLMRPRRGGAGYDRLFRVRPLIEKLNIQFEACAEKEMWVSVDEQIIPFKGRHSLKVYMMKKPKKWGYKVWVMTRASGYVHKFVFAGNYTSSEKKAVEEGLNKGKIRGNSFVTLKRPAA</sequence>
<evidence type="ECO:0000313" key="3">
    <source>
        <dbReference type="Proteomes" id="UP000735302"/>
    </source>
</evidence>
<reference evidence="2 3" key="1">
    <citation type="journal article" date="2021" name="Elife">
        <title>Chloroplast acquisition without the gene transfer in kleptoplastic sea slugs, Plakobranchus ocellatus.</title>
        <authorList>
            <person name="Maeda T."/>
            <person name="Takahashi S."/>
            <person name="Yoshida T."/>
            <person name="Shimamura S."/>
            <person name="Takaki Y."/>
            <person name="Nagai Y."/>
            <person name="Toyoda A."/>
            <person name="Suzuki Y."/>
            <person name="Arimoto A."/>
            <person name="Ishii H."/>
            <person name="Satoh N."/>
            <person name="Nishiyama T."/>
            <person name="Hasebe M."/>
            <person name="Maruyama T."/>
            <person name="Minagawa J."/>
            <person name="Obokata J."/>
            <person name="Shigenobu S."/>
        </authorList>
    </citation>
    <scope>NUCLEOTIDE SEQUENCE [LARGE SCALE GENOMIC DNA]</scope>
</reference>
<dbReference type="EMBL" id="BLXT01005511">
    <property type="protein sequence ID" value="GFO23342.1"/>
    <property type="molecule type" value="Genomic_DNA"/>
</dbReference>
<proteinExistence type="predicted"/>
<comment type="caution">
    <text evidence="2">The sequence shown here is derived from an EMBL/GenBank/DDBJ whole genome shotgun (WGS) entry which is preliminary data.</text>
</comment>
<evidence type="ECO:0000313" key="2">
    <source>
        <dbReference type="EMBL" id="GFO23342.1"/>
    </source>
</evidence>
<dbReference type="AlphaFoldDB" id="A0AAV4BWB1"/>
<dbReference type="InterPro" id="IPR029526">
    <property type="entry name" value="PGBD"/>
</dbReference>
<dbReference type="PANTHER" id="PTHR47272:SF1">
    <property type="entry name" value="PIGGYBAC TRANSPOSABLE ELEMENT-DERIVED PROTEIN 3-LIKE"/>
    <property type="match status" value="1"/>
</dbReference>
<gene>
    <name evidence="2" type="ORF">PoB_004984700</name>
</gene>
<keyword evidence="3" id="KW-1185">Reference proteome</keyword>
<dbReference type="PANTHER" id="PTHR47272">
    <property type="entry name" value="DDE_TNP_1_7 DOMAIN-CONTAINING PROTEIN"/>
    <property type="match status" value="1"/>
</dbReference>